<dbReference type="Proteomes" id="UP000003195">
    <property type="component" value="Unassembled WGS sequence"/>
</dbReference>
<dbReference type="eggNOG" id="ENOG5033U8U">
    <property type="taxonomic scope" value="Bacteria"/>
</dbReference>
<reference evidence="2 3" key="1">
    <citation type="submission" date="2010-08" db="EMBL/GenBank/DDBJ databases">
        <authorList>
            <person name="Weinstock G."/>
            <person name="Sodergren E."/>
            <person name="Clifton S."/>
            <person name="Fulton L."/>
            <person name="Fulton B."/>
            <person name="Courtney L."/>
            <person name="Fronick C."/>
            <person name="Harrison M."/>
            <person name="Strong C."/>
            <person name="Farmer C."/>
            <person name="Delahaunty K."/>
            <person name="Markovic C."/>
            <person name="Hall O."/>
            <person name="Minx P."/>
            <person name="Tomlinson C."/>
            <person name="Mitreva M."/>
            <person name="Hou S."/>
            <person name="Chen J."/>
            <person name="Wollam A."/>
            <person name="Pepin K.H."/>
            <person name="Johnson M."/>
            <person name="Bhonagiri V."/>
            <person name="Zhang X."/>
            <person name="Suruliraj S."/>
            <person name="Warren W."/>
            <person name="Chinwalla A."/>
            <person name="Mardis E.R."/>
            <person name="Wilson R.K."/>
        </authorList>
    </citation>
    <scope>NUCLEOTIDE SEQUENCE [LARGE SCALE GENOMIC DNA]</scope>
    <source>
        <strain evidence="2 3">F0359</strain>
    </source>
</reference>
<evidence type="ECO:0000256" key="1">
    <source>
        <dbReference type="SAM" id="Phobius"/>
    </source>
</evidence>
<dbReference type="STRING" id="706434.HMPREF9429_01199"/>
<protein>
    <submittedName>
        <fullName evidence="2">Positive regulator of sigma(E), RseC/MucC</fullName>
    </submittedName>
</protein>
<keyword evidence="1" id="KW-0812">Transmembrane</keyword>
<gene>
    <name evidence="2" type="ORF">HMPREF9429_01199</name>
</gene>
<proteinExistence type="predicted"/>
<keyword evidence="3" id="KW-1185">Reference proteome</keyword>
<accession>E2ZC29</accession>
<dbReference type="RefSeq" id="WP_006942329.1">
    <property type="nucleotide sequence ID" value="NZ_GL538208.1"/>
</dbReference>
<comment type="caution">
    <text evidence="2">The sequence shown here is derived from an EMBL/GenBank/DDBJ whole genome shotgun (WGS) entry which is preliminary data.</text>
</comment>
<feature type="transmembrane region" description="Helical" evidence="1">
    <location>
        <begin position="101"/>
        <end position="120"/>
    </location>
</feature>
<evidence type="ECO:0000313" key="2">
    <source>
        <dbReference type="EMBL" id="EFQ04016.1"/>
    </source>
</evidence>
<dbReference type="HOGENOM" id="CLU_124911_2_3_9"/>
<name>E2ZC29_9FIRM</name>
<organism evidence="2 3">
    <name type="scientific">Megasphaera micronuciformis F0359</name>
    <dbReference type="NCBI Taxonomy" id="706434"/>
    <lineage>
        <taxon>Bacteria</taxon>
        <taxon>Bacillati</taxon>
        <taxon>Bacillota</taxon>
        <taxon>Negativicutes</taxon>
        <taxon>Veillonellales</taxon>
        <taxon>Veillonellaceae</taxon>
        <taxon>Megasphaera</taxon>
    </lineage>
</organism>
<dbReference type="AlphaFoldDB" id="E2ZC29"/>
<keyword evidence="1" id="KW-0472">Membrane</keyword>
<dbReference type="OrthoDB" id="1624439at2"/>
<keyword evidence="1" id="KW-1133">Transmembrane helix</keyword>
<evidence type="ECO:0000313" key="3">
    <source>
        <dbReference type="Proteomes" id="UP000003195"/>
    </source>
</evidence>
<dbReference type="EMBL" id="AECS01000037">
    <property type="protein sequence ID" value="EFQ04016.1"/>
    <property type="molecule type" value="Genomic_DNA"/>
</dbReference>
<feature type="transmembrane region" description="Helical" evidence="1">
    <location>
        <begin position="67"/>
        <end position="89"/>
    </location>
</feature>
<sequence>MRTNTGTIEEVLPNGMVRIQTNRNSLYSPCSASLCADNVVIDAVNKIGAKKGEYVEFTIPDEHMVSGALLCFGLPLLLILLCAVAGAYIGPQAFGTSTQNGAIIGFCIGIPIAIAAIKTYDLVMKSHNNRSEVIALVDEE</sequence>
<dbReference type="Pfam" id="PF04246">
    <property type="entry name" value="RseC_MucC"/>
    <property type="match status" value="1"/>
</dbReference>